<dbReference type="GO" id="GO:0016829">
    <property type="term" value="F:lyase activity"/>
    <property type="evidence" value="ECO:0007669"/>
    <property type="project" value="UniProtKB-KW"/>
</dbReference>
<accession>A0A9D2RKZ8</accession>
<dbReference type="PANTHER" id="PTHR48080">
    <property type="entry name" value="D-GALACTONATE DEHYDRATASE-RELATED"/>
    <property type="match status" value="1"/>
</dbReference>
<protein>
    <submittedName>
        <fullName evidence="4">Mandelate racemase/muconate lactonizing enzyme family protein</fullName>
    </submittedName>
</protein>
<dbReference type="SMART" id="SM00922">
    <property type="entry name" value="MR_MLE"/>
    <property type="match status" value="1"/>
</dbReference>
<sequence>MKITKIETILTGQRYLFVKIYTDTGLVGIGECGAWYFQEAAALVIHKMEHNLIGEDPSRIEFIWNGLTRGLHFRGSAVMSAISGIDIALWDLKGKALGVPCYELLGGKVRDKARIYVNAKGNTTEDLVQAAYSLKSQGFNAIRYSIGHPQNEQGRCPETFSAVVNRLEQTFAAIRQKVGWDMDVAVECHRGLRPAEAIEAGRALEQYRPYFYEDPIPDNPSAMKNLIEQCRVPVATGERFINPMEFDDLLEHTKVRYIRPDMCVAGGLTAGKKIAAQAEAKQVYLIPHNPLGPVSTAACLQLNACIPNFEIQEYPMANGVCRLDKEMKKPFVIENGYIKIPDGPGLGIELIDDIEKVFPFTGRYDPFHLHEDGSIVDR</sequence>
<dbReference type="InterPro" id="IPR029017">
    <property type="entry name" value="Enolase-like_N"/>
</dbReference>
<name>A0A9D2RKZ8_9FIRM</name>
<dbReference type="AlphaFoldDB" id="A0A9D2RKZ8"/>
<keyword evidence="2" id="KW-0456">Lyase</keyword>
<dbReference type="Pfam" id="PF02746">
    <property type="entry name" value="MR_MLE_N"/>
    <property type="match status" value="1"/>
</dbReference>
<dbReference type="InterPro" id="IPR013342">
    <property type="entry name" value="Mandelate_racemase_C"/>
</dbReference>
<evidence type="ECO:0000313" key="4">
    <source>
        <dbReference type="EMBL" id="HJB07715.1"/>
    </source>
</evidence>
<evidence type="ECO:0000256" key="1">
    <source>
        <dbReference type="ARBA" id="ARBA00022723"/>
    </source>
</evidence>
<evidence type="ECO:0000259" key="3">
    <source>
        <dbReference type="SMART" id="SM00922"/>
    </source>
</evidence>
<dbReference type="GO" id="GO:0046872">
    <property type="term" value="F:metal ion binding"/>
    <property type="evidence" value="ECO:0007669"/>
    <property type="project" value="UniProtKB-KW"/>
</dbReference>
<dbReference type="Gene3D" id="3.30.390.10">
    <property type="entry name" value="Enolase-like, N-terminal domain"/>
    <property type="match status" value="1"/>
</dbReference>
<dbReference type="InterPro" id="IPR034593">
    <property type="entry name" value="DgoD-like"/>
</dbReference>
<organism evidence="4 5">
    <name type="scientific">Candidatus Enterocloster faecavium</name>
    <dbReference type="NCBI Taxonomy" id="2838560"/>
    <lineage>
        <taxon>Bacteria</taxon>
        <taxon>Bacillati</taxon>
        <taxon>Bacillota</taxon>
        <taxon>Clostridia</taxon>
        <taxon>Lachnospirales</taxon>
        <taxon>Lachnospiraceae</taxon>
        <taxon>Enterocloster</taxon>
    </lineage>
</organism>
<dbReference type="InterPro" id="IPR029065">
    <property type="entry name" value="Enolase_C-like"/>
</dbReference>
<feature type="domain" description="Mandelate racemase/muconate lactonizing enzyme C-terminal" evidence="3">
    <location>
        <begin position="124"/>
        <end position="233"/>
    </location>
</feature>
<gene>
    <name evidence="4" type="ORF">H9716_07600</name>
</gene>
<dbReference type="Gene3D" id="3.20.20.120">
    <property type="entry name" value="Enolase-like C-terminal domain"/>
    <property type="match status" value="1"/>
</dbReference>
<evidence type="ECO:0000256" key="2">
    <source>
        <dbReference type="ARBA" id="ARBA00023239"/>
    </source>
</evidence>
<dbReference type="SUPFAM" id="SSF54826">
    <property type="entry name" value="Enolase N-terminal domain-like"/>
    <property type="match status" value="1"/>
</dbReference>
<dbReference type="Pfam" id="PF13378">
    <property type="entry name" value="MR_MLE_C"/>
    <property type="match status" value="1"/>
</dbReference>
<dbReference type="SFLD" id="SFLDG00179">
    <property type="entry name" value="mandelate_racemase"/>
    <property type="match status" value="1"/>
</dbReference>
<dbReference type="CDD" id="cd03316">
    <property type="entry name" value="MR_like"/>
    <property type="match status" value="1"/>
</dbReference>
<evidence type="ECO:0000313" key="5">
    <source>
        <dbReference type="Proteomes" id="UP000886804"/>
    </source>
</evidence>
<dbReference type="InterPro" id="IPR013341">
    <property type="entry name" value="Mandelate_racemase_N_dom"/>
</dbReference>
<dbReference type="EMBL" id="DWYS01000092">
    <property type="protein sequence ID" value="HJB07715.1"/>
    <property type="molecule type" value="Genomic_DNA"/>
</dbReference>
<dbReference type="Proteomes" id="UP000886804">
    <property type="component" value="Unassembled WGS sequence"/>
</dbReference>
<dbReference type="SUPFAM" id="SSF51604">
    <property type="entry name" value="Enolase C-terminal domain-like"/>
    <property type="match status" value="1"/>
</dbReference>
<reference evidence="4" key="2">
    <citation type="submission" date="2021-04" db="EMBL/GenBank/DDBJ databases">
        <authorList>
            <person name="Gilroy R."/>
        </authorList>
    </citation>
    <scope>NUCLEOTIDE SEQUENCE</scope>
    <source>
        <strain evidence="4">CHK188-4685</strain>
    </source>
</reference>
<dbReference type="PANTHER" id="PTHR48080:SF2">
    <property type="entry name" value="D-GALACTONATE DEHYDRATASE"/>
    <property type="match status" value="1"/>
</dbReference>
<dbReference type="InterPro" id="IPR036849">
    <property type="entry name" value="Enolase-like_C_sf"/>
</dbReference>
<dbReference type="SFLD" id="SFLDS00001">
    <property type="entry name" value="Enolase"/>
    <property type="match status" value="1"/>
</dbReference>
<comment type="caution">
    <text evidence="4">The sequence shown here is derived from an EMBL/GenBank/DDBJ whole genome shotgun (WGS) entry which is preliminary data.</text>
</comment>
<proteinExistence type="predicted"/>
<reference evidence="4" key="1">
    <citation type="journal article" date="2021" name="PeerJ">
        <title>Extensive microbial diversity within the chicken gut microbiome revealed by metagenomics and culture.</title>
        <authorList>
            <person name="Gilroy R."/>
            <person name="Ravi A."/>
            <person name="Getino M."/>
            <person name="Pursley I."/>
            <person name="Horton D.L."/>
            <person name="Alikhan N.F."/>
            <person name="Baker D."/>
            <person name="Gharbi K."/>
            <person name="Hall N."/>
            <person name="Watson M."/>
            <person name="Adriaenssens E.M."/>
            <person name="Foster-Nyarko E."/>
            <person name="Jarju S."/>
            <person name="Secka A."/>
            <person name="Antonio M."/>
            <person name="Oren A."/>
            <person name="Chaudhuri R.R."/>
            <person name="La Ragione R."/>
            <person name="Hildebrand F."/>
            <person name="Pallen M.J."/>
        </authorList>
    </citation>
    <scope>NUCLEOTIDE SEQUENCE</scope>
    <source>
        <strain evidence="4">CHK188-4685</strain>
    </source>
</reference>
<keyword evidence="1" id="KW-0479">Metal-binding</keyword>